<dbReference type="InterPro" id="IPR023606">
    <property type="entry name" value="CoA-Trfase_III_dom_1_sf"/>
</dbReference>
<accession>Q0U0D8</accession>
<dbReference type="STRING" id="321614.Q0U0D8"/>
<dbReference type="eggNOG" id="KOG3957">
    <property type="taxonomic scope" value="Eukaryota"/>
</dbReference>
<dbReference type="PANTHER" id="PTHR48229">
    <property type="entry name" value="CAIB/BAIF FAMILY ENZYME (AFU_ORTHOLOGUE AFUA_1G05360)-RELATED"/>
    <property type="match status" value="1"/>
</dbReference>
<dbReference type="AlphaFoldDB" id="Q0U0D8"/>
<name>Q0U0D8_PHANO</name>
<dbReference type="RefSeq" id="XP_001804839.1">
    <property type="nucleotide sequence ID" value="XM_001804787.1"/>
</dbReference>
<dbReference type="GeneID" id="5981765"/>
<proteinExistence type="inferred from homology"/>
<dbReference type="Gene3D" id="3.40.50.10540">
    <property type="entry name" value="Crotonobetainyl-coa:carnitine coa-transferase, domain 1"/>
    <property type="match status" value="1"/>
</dbReference>
<dbReference type="Pfam" id="PF02515">
    <property type="entry name" value="CoA_transf_3"/>
    <property type="match status" value="1"/>
</dbReference>
<organism evidence="2 3">
    <name type="scientific">Phaeosphaeria nodorum (strain SN15 / ATCC MYA-4574 / FGSC 10173)</name>
    <name type="common">Glume blotch fungus</name>
    <name type="synonym">Parastagonospora nodorum</name>
    <dbReference type="NCBI Taxonomy" id="321614"/>
    <lineage>
        <taxon>Eukaryota</taxon>
        <taxon>Fungi</taxon>
        <taxon>Dikarya</taxon>
        <taxon>Ascomycota</taxon>
        <taxon>Pezizomycotina</taxon>
        <taxon>Dothideomycetes</taxon>
        <taxon>Pleosporomycetidae</taxon>
        <taxon>Pleosporales</taxon>
        <taxon>Pleosporineae</taxon>
        <taxon>Phaeosphaeriaceae</taxon>
        <taxon>Parastagonospora</taxon>
    </lineage>
</organism>
<reference evidence="3" key="1">
    <citation type="journal article" date="2007" name="Plant Cell">
        <title>Dothideomycete-plant interactions illuminated by genome sequencing and EST analysis of the wheat pathogen Stagonospora nodorum.</title>
        <authorList>
            <person name="Hane J.K."/>
            <person name="Lowe R.G."/>
            <person name="Solomon P.S."/>
            <person name="Tan K.C."/>
            <person name="Schoch C.L."/>
            <person name="Spatafora J.W."/>
            <person name="Crous P.W."/>
            <person name="Kodira C."/>
            <person name="Birren B.W."/>
            <person name="Galagan J.E."/>
            <person name="Torriani S.F."/>
            <person name="McDonald B.A."/>
            <person name="Oliver R.P."/>
        </authorList>
    </citation>
    <scope>NUCLEOTIDE SEQUENCE [LARGE SCALE GENOMIC DNA]</scope>
    <source>
        <strain evidence="3">SN15 / ATCC MYA-4574 / FGSC 10173</strain>
    </source>
</reference>
<sequence length="413" mass="45663">MSSQIQMPPGKTYSVPHEAADLLLRGIIQNPLVKDLPENAEELYSHVKFEGHATPSIPINWRFSESISALKGFEAVMLNGLITRKYGVAPVDVTINTMNPDHCLTALGLPLDGEDTDTYEAIVERIQAAVSQHNGADLDELMNEQYRQAGTIAYTADEYFATEQGKNDVGLYEIHKDNDSTQPAGWWPENSSLPSSPKRPLAGLKVVDLTRVIAGPSLCRSLAELGASVMRIVSPQITDMTPVHQDLNWGKWNAFLHLKDEADKEKFRALIREADVVVDGYRPGVMEKLGFGRQAIFDLVKDRQHGIIHVRENCYGWHGPWTHRSGWQPKSVMRFVTHLGTKTLTSQLTYRQCCGVSLEYGKAMGHGEAVTPVFPNADYCAAVLDALVKKSQHGGSYGVDVSPTPVPPLNNTY</sequence>
<evidence type="ECO:0000313" key="2">
    <source>
        <dbReference type="EMBL" id="EAT77847.2"/>
    </source>
</evidence>
<dbReference type="VEuPathDB" id="FungiDB:JI435_146550"/>
<evidence type="ECO:0000313" key="3">
    <source>
        <dbReference type="Proteomes" id="UP000001055"/>
    </source>
</evidence>
<dbReference type="KEGG" id="pno:SNOG_14655"/>
<dbReference type="EMBL" id="CH445357">
    <property type="protein sequence ID" value="EAT77847.2"/>
    <property type="molecule type" value="Genomic_DNA"/>
</dbReference>
<dbReference type="HOGENOM" id="CLU_021588_1_0_1"/>
<gene>
    <name evidence="2" type="ORF">SNOG_14655</name>
</gene>
<dbReference type="GO" id="GO:0003824">
    <property type="term" value="F:catalytic activity"/>
    <property type="evidence" value="ECO:0007669"/>
    <property type="project" value="InterPro"/>
</dbReference>
<dbReference type="Proteomes" id="UP000001055">
    <property type="component" value="Unassembled WGS sequence"/>
</dbReference>
<dbReference type="InterPro" id="IPR003673">
    <property type="entry name" value="CoA-Trfase_fam_III"/>
</dbReference>
<dbReference type="PANTHER" id="PTHR48229:SF2">
    <property type="entry name" value="CAIB_BAIF FAMILY PROTEIN"/>
    <property type="match status" value="1"/>
</dbReference>
<dbReference type="InParanoid" id="Q0U0D8"/>
<dbReference type="InterPro" id="IPR052985">
    <property type="entry name" value="CoA-trans_III_biosynth/detox"/>
</dbReference>
<protein>
    <submittedName>
        <fullName evidence="2">Uncharacterized protein</fullName>
    </submittedName>
</protein>
<comment type="similarity">
    <text evidence="1">Belongs to the CoA-transferase III family.</text>
</comment>
<evidence type="ECO:0000256" key="1">
    <source>
        <dbReference type="ARBA" id="ARBA00008383"/>
    </source>
</evidence>
<dbReference type="SUPFAM" id="SSF89796">
    <property type="entry name" value="CoA-transferase family III (CaiB/BaiF)"/>
    <property type="match status" value="2"/>
</dbReference>